<comment type="caution">
    <text evidence="3">The sequence shown here is derived from an EMBL/GenBank/DDBJ whole genome shotgun (WGS) entry which is preliminary data.</text>
</comment>
<keyword evidence="4" id="KW-1185">Reference proteome</keyword>
<evidence type="ECO:0000313" key="3">
    <source>
        <dbReference type="EMBL" id="MBW3365117.1"/>
    </source>
</evidence>
<reference evidence="3 4" key="1">
    <citation type="submission" date="2021-07" db="EMBL/GenBank/DDBJ databases">
        <authorList>
            <person name="Kim M.K."/>
        </authorList>
    </citation>
    <scope>NUCLEOTIDE SEQUENCE [LARGE SCALE GENOMIC DNA]</scope>
    <source>
        <strain evidence="3 4">HLY7-15</strain>
    </source>
</reference>
<sequence length="475" mass="52377">MIKKFTLLVIGMVLLSINLHAQFNSVENLKKTAISASTGEKPQSKVWTYACEHWAVFPNADGTFLWQLNGTSWSKKLKLSPSTTSKADCKVIGNVTHILLFQGTSSQLVSLEYNTSSNSYRLWGPRAATVSITLDADVETATIDVDGNGRMWLASDGLDKINVRWSDAPYTEWSGAITLATGINIDDIGAVVALPGKVGVFWSDQNRKQFGFRTHEDGTNPTVWSKDEVPASQAARDVGKGMANDHINMAVASDGTLYCAIKTEFRLEFEKLPYPLLGLLVRRPSGKWDDLYDVTKTGTRPIVLLNEKLNKIRVVYTSDDPGGDIIYKESSTSDIIFREPIMLIKGFYNDVTSSKDSVGSEVVILASNKNNLVGVLASDIPDPTDICNMREMFLAYPNPFNVTSTLLFNFKHETEYALVLYDSKGAKVATVGKGKSGAVIQNTLEFNGDSLARGLYILKLHTSTNNRYLKLIKEN</sequence>
<evidence type="ECO:0000313" key="4">
    <source>
        <dbReference type="Proteomes" id="UP000774935"/>
    </source>
</evidence>
<evidence type="ECO:0000259" key="2">
    <source>
        <dbReference type="Pfam" id="PF18962"/>
    </source>
</evidence>
<accession>A0ABS6XB34</accession>
<name>A0ABS6XB34_9BACT</name>
<feature type="signal peptide" evidence="1">
    <location>
        <begin position="1"/>
        <end position="21"/>
    </location>
</feature>
<proteinExistence type="predicted"/>
<feature type="chain" id="PRO_5045876084" evidence="1">
    <location>
        <begin position="22"/>
        <end position="475"/>
    </location>
</feature>
<dbReference type="RefSeq" id="WP_199109640.1">
    <property type="nucleotide sequence ID" value="NZ_JAHWXQ010000002.1"/>
</dbReference>
<evidence type="ECO:0000256" key="1">
    <source>
        <dbReference type="SAM" id="SignalP"/>
    </source>
</evidence>
<dbReference type="InterPro" id="IPR026444">
    <property type="entry name" value="Secre_tail"/>
</dbReference>
<keyword evidence="1" id="KW-0732">Signal</keyword>
<dbReference type="SUPFAM" id="SSF89372">
    <property type="entry name" value="Fucose-specific lectin"/>
    <property type="match status" value="1"/>
</dbReference>
<dbReference type="NCBIfam" id="TIGR04183">
    <property type="entry name" value="Por_Secre_tail"/>
    <property type="match status" value="1"/>
</dbReference>
<protein>
    <submittedName>
        <fullName evidence="3">T9SS type A sorting domain-containing protein</fullName>
    </submittedName>
</protein>
<dbReference type="Pfam" id="PF18962">
    <property type="entry name" value="Por_Secre_tail"/>
    <property type="match status" value="1"/>
</dbReference>
<organism evidence="3 4">
    <name type="scientific">Pontibacter populi</name>
    <dbReference type="NCBI Taxonomy" id="890055"/>
    <lineage>
        <taxon>Bacteria</taxon>
        <taxon>Pseudomonadati</taxon>
        <taxon>Bacteroidota</taxon>
        <taxon>Cytophagia</taxon>
        <taxon>Cytophagales</taxon>
        <taxon>Hymenobacteraceae</taxon>
        <taxon>Pontibacter</taxon>
    </lineage>
</organism>
<feature type="domain" description="Secretion system C-terminal sorting" evidence="2">
    <location>
        <begin position="396"/>
        <end position="472"/>
    </location>
</feature>
<dbReference type="EMBL" id="JAHWXQ010000002">
    <property type="protein sequence ID" value="MBW3365117.1"/>
    <property type="molecule type" value="Genomic_DNA"/>
</dbReference>
<gene>
    <name evidence="3" type="ORF">KYK27_08685</name>
</gene>
<dbReference type="Proteomes" id="UP000774935">
    <property type="component" value="Unassembled WGS sequence"/>
</dbReference>